<proteinExistence type="predicted"/>
<dbReference type="AlphaFoldDB" id="A0A7M1B547"/>
<accession>A0A7M1B547</accession>
<dbReference type="KEGG" id="ssei:FJR45_07595"/>
<evidence type="ECO:0000313" key="2">
    <source>
        <dbReference type="Proteomes" id="UP000593719"/>
    </source>
</evidence>
<name>A0A7M1B547_9BACT</name>
<gene>
    <name evidence="1" type="ORF">FJR45_07595</name>
</gene>
<dbReference type="Proteomes" id="UP000593719">
    <property type="component" value="Chromosome"/>
</dbReference>
<dbReference type="RefSeq" id="WP_193150010.1">
    <property type="nucleotide sequence ID" value="NZ_CP041235.1"/>
</dbReference>
<evidence type="ECO:0000313" key="1">
    <source>
        <dbReference type="EMBL" id="QOP43822.1"/>
    </source>
</evidence>
<protein>
    <submittedName>
        <fullName evidence="1">Uncharacterized protein</fullName>
    </submittedName>
</protein>
<keyword evidence="2" id="KW-1185">Reference proteome</keyword>
<sequence>MNKKSRFCLFTCSVLIVVAIGEILYLQKNNTLTRKELETKRAFVKTTTVSNFVLALKNNSIKTMP</sequence>
<reference evidence="1 2" key="1">
    <citation type="submission" date="2019-06" db="EMBL/GenBank/DDBJ databases">
        <title>Sulfurimonas gotlandica sp. nov., a chemoautotrophic and psychrotolerant epsilonproteobacterium isolated from a pelagic redoxcline, and an emended description of the genus Sulfurimonas.</title>
        <authorList>
            <person name="Wang S."/>
            <person name="Jiang L."/>
            <person name="Shao Z."/>
        </authorList>
    </citation>
    <scope>NUCLEOTIDE SEQUENCE [LARGE SCALE GENOMIC DNA]</scope>
    <source>
        <strain evidence="1 2">S2-6</strain>
    </source>
</reference>
<dbReference type="EMBL" id="CP041235">
    <property type="protein sequence ID" value="QOP43822.1"/>
    <property type="molecule type" value="Genomic_DNA"/>
</dbReference>
<organism evidence="1 2">
    <name type="scientific">Sulfurimonas sediminis</name>
    <dbReference type="NCBI Taxonomy" id="2590020"/>
    <lineage>
        <taxon>Bacteria</taxon>
        <taxon>Pseudomonadati</taxon>
        <taxon>Campylobacterota</taxon>
        <taxon>Epsilonproteobacteria</taxon>
        <taxon>Campylobacterales</taxon>
        <taxon>Sulfurimonadaceae</taxon>
        <taxon>Sulfurimonas</taxon>
    </lineage>
</organism>